<reference evidence="2 3" key="1">
    <citation type="journal article" date="2024" name="Insects">
        <title>An Improved Chromosome-Level Genome Assembly of the Firefly Pyrocoelia pectoralis.</title>
        <authorList>
            <person name="Fu X."/>
            <person name="Meyer-Rochow V.B."/>
            <person name="Ballantyne L."/>
            <person name="Zhu X."/>
        </authorList>
    </citation>
    <scope>NUCLEOTIDE SEQUENCE [LARGE SCALE GENOMIC DNA]</scope>
    <source>
        <strain evidence="2">XCY_ONT2</strain>
    </source>
</reference>
<proteinExistence type="predicted"/>
<protein>
    <recommendedName>
        <fullName evidence="4">BED-type domain-containing protein</fullName>
    </recommendedName>
</protein>
<dbReference type="Proteomes" id="UP001329430">
    <property type="component" value="Chromosome 5"/>
</dbReference>
<name>A0AAN7ZFD8_9COLE</name>
<sequence length="71" mass="8017">MPPKRKYDSDYIKFGFTSIEVNKEIRPQCVICAAVLSNEALKPAKLARHLKTNHGNVSDRPPEFFAGKLET</sequence>
<comment type="caution">
    <text evidence="2">The sequence shown here is derived from an EMBL/GenBank/DDBJ whole genome shotgun (WGS) entry which is preliminary data.</text>
</comment>
<dbReference type="EMBL" id="JAVRBK010000005">
    <property type="protein sequence ID" value="KAK5644150.1"/>
    <property type="molecule type" value="Genomic_DNA"/>
</dbReference>
<accession>A0AAN7ZFD8</accession>
<evidence type="ECO:0000256" key="1">
    <source>
        <dbReference type="SAM" id="MobiDB-lite"/>
    </source>
</evidence>
<gene>
    <name evidence="2" type="ORF">RI129_007995</name>
</gene>
<evidence type="ECO:0008006" key="4">
    <source>
        <dbReference type="Google" id="ProtNLM"/>
    </source>
</evidence>
<dbReference type="AlphaFoldDB" id="A0AAN7ZFD8"/>
<evidence type="ECO:0000313" key="3">
    <source>
        <dbReference type="Proteomes" id="UP001329430"/>
    </source>
</evidence>
<evidence type="ECO:0000313" key="2">
    <source>
        <dbReference type="EMBL" id="KAK5644150.1"/>
    </source>
</evidence>
<keyword evidence="3" id="KW-1185">Reference proteome</keyword>
<feature type="region of interest" description="Disordered" evidence="1">
    <location>
        <begin position="52"/>
        <end position="71"/>
    </location>
</feature>
<organism evidence="2 3">
    <name type="scientific">Pyrocoelia pectoralis</name>
    <dbReference type="NCBI Taxonomy" id="417401"/>
    <lineage>
        <taxon>Eukaryota</taxon>
        <taxon>Metazoa</taxon>
        <taxon>Ecdysozoa</taxon>
        <taxon>Arthropoda</taxon>
        <taxon>Hexapoda</taxon>
        <taxon>Insecta</taxon>
        <taxon>Pterygota</taxon>
        <taxon>Neoptera</taxon>
        <taxon>Endopterygota</taxon>
        <taxon>Coleoptera</taxon>
        <taxon>Polyphaga</taxon>
        <taxon>Elateriformia</taxon>
        <taxon>Elateroidea</taxon>
        <taxon>Lampyridae</taxon>
        <taxon>Lampyrinae</taxon>
        <taxon>Pyrocoelia</taxon>
    </lineage>
</organism>